<evidence type="ECO:0000313" key="2">
    <source>
        <dbReference type="EMBL" id="OMO85685.1"/>
    </source>
</evidence>
<gene>
    <name evidence="2" type="ORF">CCACVL1_10047</name>
</gene>
<organism evidence="2 3">
    <name type="scientific">Corchorus capsularis</name>
    <name type="common">Jute</name>
    <dbReference type="NCBI Taxonomy" id="210143"/>
    <lineage>
        <taxon>Eukaryota</taxon>
        <taxon>Viridiplantae</taxon>
        <taxon>Streptophyta</taxon>
        <taxon>Embryophyta</taxon>
        <taxon>Tracheophyta</taxon>
        <taxon>Spermatophyta</taxon>
        <taxon>Magnoliopsida</taxon>
        <taxon>eudicotyledons</taxon>
        <taxon>Gunneridae</taxon>
        <taxon>Pentapetalae</taxon>
        <taxon>rosids</taxon>
        <taxon>malvids</taxon>
        <taxon>Malvales</taxon>
        <taxon>Malvaceae</taxon>
        <taxon>Grewioideae</taxon>
        <taxon>Apeibeae</taxon>
        <taxon>Corchorus</taxon>
    </lineage>
</organism>
<dbReference type="EMBL" id="AWWV01009571">
    <property type="protein sequence ID" value="OMO85685.1"/>
    <property type="molecule type" value="Genomic_DNA"/>
</dbReference>
<accession>A0A1R3ISZ4</accession>
<keyword evidence="3" id="KW-1185">Reference proteome</keyword>
<proteinExistence type="predicted"/>
<evidence type="ECO:0000256" key="1">
    <source>
        <dbReference type="SAM" id="MobiDB-lite"/>
    </source>
</evidence>
<protein>
    <submittedName>
        <fullName evidence="2">Uncharacterized protein</fullName>
    </submittedName>
</protein>
<dbReference type="Gramene" id="OMO85685">
    <property type="protein sequence ID" value="OMO85685"/>
    <property type="gene ID" value="CCACVL1_10047"/>
</dbReference>
<feature type="compositionally biased region" description="Low complexity" evidence="1">
    <location>
        <begin position="8"/>
        <end position="21"/>
    </location>
</feature>
<dbReference type="Proteomes" id="UP000188268">
    <property type="component" value="Unassembled WGS sequence"/>
</dbReference>
<name>A0A1R3ISZ4_COCAP</name>
<comment type="caution">
    <text evidence="2">The sequence shown here is derived from an EMBL/GenBank/DDBJ whole genome shotgun (WGS) entry which is preliminary data.</text>
</comment>
<feature type="region of interest" description="Disordered" evidence="1">
    <location>
        <begin position="178"/>
        <end position="197"/>
    </location>
</feature>
<dbReference type="AlphaFoldDB" id="A0A1R3ISZ4"/>
<evidence type="ECO:0000313" key="3">
    <source>
        <dbReference type="Proteomes" id="UP000188268"/>
    </source>
</evidence>
<reference evidence="2 3" key="1">
    <citation type="submission" date="2013-09" db="EMBL/GenBank/DDBJ databases">
        <title>Corchorus capsularis genome sequencing.</title>
        <authorList>
            <person name="Alam M."/>
            <person name="Haque M.S."/>
            <person name="Islam M.S."/>
            <person name="Emdad E.M."/>
            <person name="Islam M.M."/>
            <person name="Ahmed B."/>
            <person name="Halim A."/>
            <person name="Hossen Q.M.M."/>
            <person name="Hossain M.Z."/>
            <person name="Ahmed R."/>
            <person name="Khan M.M."/>
            <person name="Islam R."/>
            <person name="Rashid M.M."/>
            <person name="Khan S.A."/>
            <person name="Rahman M.S."/>
            <person name="Alam M."/>
        </authorList>
    </citation>
    <scope>NUCLEOTIDE SEQUENCE [LARGE SCALE GENOMIC DNA]</scope>
    <source>
        <strain evidence="3">cv. CVL-1</strain>
        <tissue evidence="2">Whole seedling</tissue>
    </source>
</reference>
<feature type="region of interest" description="Disordered" evidence="1">
    <location>
        <begin position="1"/>
        <end position="26"/>
    </location>
</feature>
<sequence length="235" mass="26770">MSDQIIPAATSGSNSSGVSASQPPPHDDIVLAPLRTRFEHSLSFKESNYAEDDSCVYMTCKCPQCGNPDYIIRYKGDWKEELPYKCPKPPNRILEPKEVSDLPFASVVPAPNSNLEREYTFLYCYLCETTHSVVRFKGGFHDHCGIFLYGKPRFQGEAKDKGLKYLFSCPCGGELSYTSPPPPKKRDYLKPKHGNMKRIQQQVKHRKARQIARKIARTRTRLQSRYEIAREGESS</sequence>